<proteinExistence type="predicted"/>
<keyword evidence="2" id="KW-1185">Reference proteome</keyword>
<comment type="caution">
    <text evidence="1">The sequence shown here is derived from an EMBL/GenBank/DDBJ whole genome shotgun (WGS) entry which is preliminary data.</text>
</comment>
<sequence>MNTTEKTIAEYQGAVKKLFQAAFDQLRVENPQHYANCSHVLNAGGMIELRSCAMAGGLLETVISVVDAAGESAEVCRLETGVVNH</sequence>
<reference evidence="1 2" key="1">
    <citation type="submission" date="2018-05" db="EMBL/GenBank/DDBJ databases">
        <title>Genomic Encyclopedia of Type Strains, Phase IV (KMG-V): Genome sequencing to study the core and pangenomes of soil and plant-associated prokaryotes.</title>
        <authorList>
            <person name="Whitman W."/>
        </authorList>
    </citation>
    <scope>NUCLEOTIDE SEQUENCE [LARGE SCALE GENOMIC DNA]</scope>
    <source>
        <strain evidence="1 2">SIr-6563</strain>
    </source>
</reference>
<name>A0ABX5MMH9_9BURK</name>
<dbReference type="EMBL" id="QJJV01000012">
    <property type="protein sequence ID" value="PXX14511.1"/>
    <property type="molecule type" value="Genomic_DNA"/>
</dbReference>
<evidence type="ECO:0000313" key="1">
    <source>
        <dbReference type="EMBL" id="PXX14511.1"/>
    </source>
</evidence>
<gene>
    <name evidence="1" type="ORF">C7400_112123</name>
</gene>
<dbReference type="RefSeq" id="WP_110328056.1">
    <property type="nucleotide sequence ID" value="NZ_QJJV01000012.1"/>
</dbReference>
<organism evidence="1 2">
    <name type="scientific">Paraburkholderia tropica</name>
    <dbReference type="NCBI Taxonomy" id="92647"/>
    <lineage>
        <taxon>Bacteria</taxon>
        <taxon>Pseudomonadati</taxon>
        <taxon>Pseudomonadota</taxon>
        <taxon>Betaproteobacteria</taxon>
        <taxon>Burkholderiales</taxon>
        <taxon>Burkholderiaceae</taxon>
        <taxon>Paraburkholderia</taxon>
    </lineage>
</organism>
<protein>
    <submittedName>
        <fullName evidence="1">Uncharacterized protein</fullName>
    </submittedName>
</protein>
<dbReference type="Proteomes" id="UP000247515">
    <property type="component" value="Unassembled WGS sequence"/>
</dbReference>
<accession>A0ABX5MMH9</accession>
<evidence type="ECO:0000313" key="2">
    <source>
        <dbReference type="Proteomes" id="UP000247515"/>
    </source>
</evidence>